<protein>
    <recommendedName>
        <fullName evidence="14">Riboflavin biosynthesis protein RibD</fullName>
    </recommendedName>
    <domain>
        <recommendedName>
            <fullName evidence="14">Diaminohydroxyphosphoribosylaminopyrimidine deaminase</fullName>
            <shortName evidence="14">DRAP deaminase</shortName>
            <ecNumber evidence="14">3.5.4.26</ecNumber>
        </recommendedName>
        <alternativeName>
            <fullName evidence="14">Riboflavin-specific deaminase</fullName>
        </alternativeName>
    </domain>
    <domain>
        <recommendedName>
            <fullName evidence="14">5-amino-6-(5-phosphoribosylamino)uracil reductase</fullName>
            <ecNumber evidence="14">1.1.1.193</ecNumber>
        </recommendedName>
        <alternativeName>
            <fullName evidence="14">HTP reductase</fullName>
        </alternativeName>
    </domain>
</protein>
<dbReference type="NCBIfam" id="TIGR00326">
    <property type="entry name" value="eubact_ribD"/>
    <property type="match status" value="1"/>
</dbReference>
<feature type="binding site" evidence="16">
    <location>
        <position position="221"/>
    </location>
    <ligand>
        <name>NADP(+)</name>
        <dbReference type="ChEBI" id="CHEBI:58349"/>
    </ligand>
</feature>
<feature type="binding site" evidence="16">
    <location>
        <position position="198"/>
    </location>
    <ligand>
        <name>substrate</name>
    </ligand>
</feature>
<feature type="domain" description="CMP/dCMP-type deaminase" evidence="18">
    <location>
        <begin position="15"/>
        <end position="136"/>
    </location>
</feature>
<evidence type="ECO:0000259" key="18">
    <source>
        <dbReference type="PROSITE" id="PS51747"/>
    </source>
</evidence>
<dbReference type="UniPathway" id="UPA00275">
    <property type="reaction ID" value="UER00401"/>
</dbReference>
<dbReference type="InterPro" id="IPR002734">
    <property type="entry name" value="RibDG_C"/>
</dbReference>
<reference evidence="20" key="1">
    <citation type="submission" date="2018-04" db="EMBL/GenBank/DDBJ databases">
        <authorList>
            <person name="Liu S."/>
            <person name="Wang Z."/>
            <person name="Li J."/>
        </authorList>
    </citation>
    <scope>NUCLEOTIDE SEQUENCE [LARGE SCALE GENOMIC DNA]</scope>
    <source>
        <strain evidence="20">622</strain>
    </source>
</reference>
<evidence type="ECO:0000313" key="20">
    <source>
        <dbReference type="Proteomes" id="UP000244962"/>
    </source>
</evidence>
<feature type="active site" description="Proton donor" evidence="15">
    <location>
        <position position="66"/>
    </location>
</feature>
<dbReference type="EC" id="1.1.1.193" evidence="14"/>
<dbReference type="InterPro" id="IPR002125">
    <property type="entry name" value="CMP_dCMP_dom"/>
</dbReference>
<dbReference type="Pfam" id="PF01872">
    <property type="entry name" value="RibD_C"/>
    <property type="match status" value="1"/>
</dbReference>
<feature type="binding site" evidence="16">
    <location>
        <position position="218"/>
    </location>
    <ligand>
        <name>substrate</name>
    </ligand>
</feature>
<dbReference type="PANTHER" id="PTHR38011:SF7">
    <property type="entry name" value="2,5-DIAMINO-6-RIBOSYLAMINO-4(3H)-PYRIMIDINONE 5'-PHOSPHATE REDUCTASE"/>
    <property type="match status" value="1"/>
</dbReference>
<dbReference type="SUPFAM" id="SSF53597">
    <property type="entry name" value="Dihydrofolate reductase-like"/>
    <property type="match status" value="1"/>
</dbReference>
<comment type="pathway">
    <text evidence="3 14">Cofactor biosynthesis; riboflavin biosynthesis; 5-amino-6-(D-ribitylamino)uracil from GTP: step 3/4.</text>
</comment>
<dbReference type="InterPro" id="IPR016192">
    <property type="entry name" value="APOBEC/CMP_deaminase_Zn-bd"/>
</dbReference>
<evidence type="ECO:0000256" key="4">
    <source>
        <dbReference type="ARBA" id="ARBA00005259"/>
    </source>
</evidence>
<comment type="cofactor">
    <cofactor evidence="14 17">
        <name>Zn(2+)</name>
        <dbReference type="ChEBI" id="CHEBI:29105"/>
    </cofactor>
    <text evidence="14 17">Binds 1 zinc ion.</text>
</comment>
<feature type="binding site" evidence="16">
    <location>
        <position position="168"/>
    </location>
    <ligand>
        <name>NADP(+)</name>
        <dbReference type="ChEBI" id="CHEBI:58349"/>
    </ligand>
</feature>
<name>A0A2U1TFC5_9MICO</name>
<evidence type="ECO:0000256" key="5">
    <source>
        <dbReference type="ARBA" id="ARBA00007417"/>
    </source>
</evidence>
<feature type="binding site" evidence="16">
    <location>
        <position position="210"/>
    </location>
    <ligand>
        <name>NADP(+)</name>
        <dbReference type="ChEBI" id="CHEBI:58349"/>
    </ligand>
</feature>
<dbReference type="AlphaFoldDB" id="A0A2U1TFC5"/>
<feature type="binding site" evidence="17">
    <location>
        <position position="64"/>
    </location>
    <ligand>
        <name>Zn(2+)</name>
        <dbReference type="ChEBI" id="CHEBI:29105"/>
        <note>catalytic</note>
    </ligand>
</feature>
<keyword evidence="6 14" id="KW-0686">Riboflavin biosynthesis</keyword>
<evidence type="ECO:0000256" key="8">
    <source>
        <dbReference type="ARBA" id="ARBA00022833"/>
    </source>
</evidence>
<dbReference type="InterPro" id="IPR050765">
    <property type="entry name" value="Riboflavin_Biosynth_HTPR"/>
</dbReference>
<comment type="pathway">
    <text evidence="2 14">Cofactor biosynthesis; riboflavin biosynthesis; 5-amino-6-(D-ribitylamino)uracil from GTP: step 2/4.</text>
</comment>
<keyword evidence="14" id="KW-0378">Hydrolase</keyword>
<dbReference type="Gene3D" id="3.40.140.10">
    <property type="entry name" value="Cytidine Deaminase, domain 2"/>
    <property type="match status" value="1"/>
</dbReference>
<dbReference type="PROSITE" id="PS00903">
    <property type="entry name" value="CYT_DCMP_DEAMINASES_1"/>
    <property type="match status" value="1"/>
</dbReference>
<dbReference type="GO" id="GO:0008270">
    <property type="term" value="F:zinc ion binding"/>
    <property type="evidence" value="ECO:0007669"/>
    <property type="project" value="InterPro"/>
</dbReference>
<dbReference type="RefSeq" id="WP_108962484.1">
    <property type="nucleotide sequence ID" value="NZ_QEFB01000004.1"/>
</dbReference>
<dbReference type="GO" id="GO:0008835">
    <property type="term" value="F:diaminohydroxyphosphoribosylaminopyrimidine deaminase activity"/>
    <property type="evidence" value="ECO:0007669"/>
    <property type="project" value="UniProtKB-EC"/>
</dbReference>
<feature type="binding site" evidence="16">
    <location>
        <position position="281"/>
    </location>
    <ligand>
        <name>substrate</name>
    </ligand>
</feature>
<evidence type="ECO:0000256" key="12">
    <source>
        <dbReference type="ARBA" id="ARBA00049861"/>
    </source>
</evidence>
<dbReference type="InterPro" id="IPR004794">
    <property type="entry name" value="Eubact_RibD"/>
</dbReference>
<dbReference type="SUPFAM" id="SSF53927">
    <property type="entry name" value="Cytidine deaminase-like"/>
    <property type="match status" value="1"/>
</dbReference>
<dbReference type="PIRSF" id="PIRSF006769">
    <property type="entry name" value="RibD"/>
    <property type="match status" value="1"/>
</dbReference>
<dbReference type="InterPro" id="IPR024072">
    <property type="entry name" value="DHFR-like_dom_sf"/>
</dbReference>
<evidence type="ECO:0000256" key="6">
    <source>
        <dbReference type="ARBA" id="ARBA00022619"/>
    </source>
</evidence>
<dbReference type="GO" id="GO:0009231">
    <property type="term" value="P:riboflavin biosynthetic process"/>
    <property type="evidence" value="ECO:0007669"/>
    <property type="project" value="UniProtKB-UniPathway"/>
</dbReference>
<comment type="function">
    <text evidence="1 14">Converts 2,5-diamino-6-(ribosylamino)-4(3h)-pyrimidinone 5'-phosphate into 5-amino-6-(ribosylamino)-2,4(1h,3h)-pyrimidinedione 5'-phosphate.</text>
</comment>
<dbReference type="Proteomes" id="UP000244962">
    <property type="component" value="Unassembled WGS sequence"/>
</dbReference>
<keyword evidence="20" id="KW-1185">Reference proteome</keyword>
<feature type="binding site" evidence="16">
    <location>
        <position position="182"/>
    </location>
    <ligand>
        <name>substrate</name>
    </ligand>
</feature>
<comment type="catalytic activity">
    <reaction evidence="12 14">
        <text>5-amino-6-(5-phospho-D-ribitylamino)uracil + NADP(+) = 5-amino-6-(5-phospho-D-ribosylamino)uracil + NADPH + H(+)</text>
        <dbReference type="Rhea" id="RHEA:17845"/>
        <dbReference type="ChEBI" id="CHEBI:15378"/>
        <dbReference type="ChEBI" id="CHEBI:57783"/>
        <dbReference type="ChEBI" id="CHEBI:58349"/>
        <dbReference type="ChEBI" id="CHEBI:58421"/>
        <dbReference type="ChEBI" id="CHEBI:58453"/>
        <dbReference type="EC" id="1.1.1.193"/>
    </reaction>
</comment>
<dbReference type="InterPro" id="IPR016193">
    <property type="entry name" value="Cytidine_deaminase-like"/>
</dbReference>
<evidence type="ECO:0000256" key="1">
    <source>
        <dbReference type="ARBA" id="ARBA00002151"/>
    </source>
</evidence>
<comment type="catalytic activity">
    <reaction evidence="13 14">
        <text>2,5-diamino-6-hydroxy-4-(5-phosphoribosylamino)-pyrimidine + H2O + H(+) = 5-amino-6-(5-phospho-D-ribosylamino)uracil + NH4(+)</text>
        <dbReference type="Rhea" id="RHEA:21868"/>
        <dbReference type="ChEBI" id="CHEBI:15377"/>
        <dbReference type="ChEBI" id="CHEBI:15378"/>
        <dbReference type="ChEBI" id="CHEBI:28938"/>
        <dbReference type="ChEBI" id="CHEBI:58453"/>
        <dbReference type="ChEBI" id="CHEBI:58614"/>
        <dbReference type="EC" id="3.5.4.26"/>
    </reaction>
</comment>
<keyword evidence="10 14" id="KW-0560">Oxidoreductase</keyword>
<evidence type="ECO:0000256" key="2">
    <source>
        <dbReference type="ARBA" id="ARBA00004882"/>
    </source>
</evidence>
<evidence type="ECO:0000256" key="7">
    <source>
        <dbReference type="ARBA" id="ARBA00022723"/>
    </source>
</evidence>
<accession>A0A2U1TFC5</accession>
<comment type="caution">
    <text evidence="19">The sequence shown here is derived from an EMBL/GenBank/DDBJ whole genome shotgun (WGS) entry which is preliminary data.</text>
</comment>
<evidence type="ECO:0000256" key="17">
    <source>
        <dbReference type="PIRSR" id="PIRSR006769-3"/>
    </source>
</evidence>
<evidence type="ECO:0000256" key="13">
    <source>
        <dbReference type="ARBA" id="ARBA00049886"/>
    </source>
</evidence>
<feature type="binding site" evidence="16">
    <location>
        <begin position="283"/>
        <end position="289"/>
    </location>
    <ligand>
        <name>NADP(+)</name>
        <dbReference type="ChEBI" id="CHEBI:58349"/>
    </ligand>
</feature>
<proteinExistence type="inferred from homology"/>
<feature type="binding site" evidence="16">
    <location>
        <position position="239"/>
    </location>
    <ligand>
        <name>NADP(+)</name>
        <dbReference type="ChEBI" id="CHEBI:58349"/>
    </ligand>
</feature>
<evidence type="ECO:0000256" key="9">
    <source>
        <dbReference type="ARBA" id="ARBA00022857"/>
    </source>
</evidence>
<keyword evidence="8 14" id="KW-0862">Zinc</keyword>
<dbReference type="Pfam" id="PF00383">
    <property type="entry name" value="dCMP_cyt_deam_1"/>
    <property type="match status" value="1"/>
</dbReference>
<dbReference type="CDD" id="cd01284">
    <property type="entry name" value="Riboflavin_deaminase-reductase"/>
    <property type="match status" value="1"/>
</dbReference>
<evidence type="ECO:0000256" key="10">
    <source>
        <dbReference type="ARBA" id="ARBA00023002"/>
    </source>
</evidence>
<dbReference type="EMBL" id="QEFB01000004">
    <property type="protein sequence ID" value="PWC07520.1"/>
    <property type="molecule type" value="Genomic_DNA"/>
</dbReference>
<evidence type="ECO:0000256" key="3">
    <source>
        <dbReference type="ARBA" id="ARBA00004910"/>
    </source>
</evidence>
<evidence type="ECO:0000256" key="11">
    <source>
        <dbReference type="ARBA" id="ARBA00023268"/>
    </source>
</evidence>
<feature type="binding site" evidence="16">
    <location>
        <position position="184"/>
    </location>
    <ligand>
        <name>NADP(+)</name>
        <dbReference type="ChEBI" id="CHEBI:58349"/>
    </ligand>
</feature>
<gene>
    <name evidence="19" type="primary">ribD</name>
    <name evidence="19" type="ORF">DF223_05590</name>
</gene>
<dbReference type="GO" id="GO:0008703">
    <property type="term" value="F:5-amino-6-(5-phosphoribosylamino)uracil reductase activity"/>
    <property type="evidence" value="ECO:0007669"/>
    <property type="project" value="UniProtKB-EC"/>
</dbReference>
<comment type="similarity">
    <text evidence="4 14">In the N-terminal section; belongs to the cytidine and deoxycytidylate deaminase family.</text>
</comment>
<evidence type="ECO:0000313" key="19">
    <source>
        <dbReference type="EMBL" id="PWC07520.1"/>
    </source>
</evidence>
<evidence type="ECO:0000256" key="16">
    <source>
        <dbReference type="PIRSR" id="PIRSR006769-2"/>
    </source>
</evidence>
<dbReference type="PANTHER" id="PTHR38011">
    <property type="entry name" value="DIHYDROFOLATE REDUCTASE FAMILY PROTEIN (AFU_ORTHOLOGUE AFUA_8G06820)"/>
    <property type="match status" value="1"/>
</dbReference>
<keyword evidence="9 14" id="KW-0521">NADP</keyword>
<feature type="binding site" evidence="17">
    <location>
        <position position="99"/>
    </location>
    <ligand>
        <name>Zn(2+)</name>
        <dbReference type="ChEBI" id="CHEBI:29105"/>
        <note>catalytic</note>
    </ligand>
</feature>
<sequence>MVSDTAEATAGPGSAAIEAAMRQAFALARRGPKRGVNPRVGCVITTPDGAVIAEGWHRGAGTAHAEVDALSHLDGPLPAGSTAVVTLEPCNHTGRTGPCTQALINRGISRVVYSVADPGRHSGGGAERLRAAGVDVIPNVLTAEGEALIADWLRAARLGRPYVTAKWAQSLDGRSAAADGSSQWITGPVARADVHRRRGDADAIAVGTGTALADDPALTARAEDGTLLPDQPIPVIFGTRAVPNNARLLAHPHPPVFLSGTDLAADLESLAERGIRSLFVEGGPTLISALTAAGLVDEYLLYVAPTLLGGPRTALGDIGVGSIDEMRRLEIESVETLGDDLLIVALPKGNH</sequence>
<evidence type="ECO:0000256" key="14">
    <source>
        <dbReference type="PIRNR" id="PIRNR006769"/>
    </source>
</evidence>
<dbReference type="Gene3D" id="3.40.430.10">
    <property type="entry name" value="Dihydrofolate Reductase, subunit A"/>
    <property type="match status" value="2"/>
</dbReference>
<organism evidence="19 20">
    <name type="scientific">Mycetocola zhujimingii</name>
    <dbReference type="NCBI Taxonomy" id="2079792"/>
    <lineage>
        <taxon>Bacteria</taxon>
        <taxon>Bacillati</taxon>
        <taxon>Actinomycetota</taxon>
        <taxon>Actinomycetes</taxon>
        <taxon>Micrococcales</taxon>
        <taxon>Microbacteriaceae</taxon>
        <taxon>Mycetocola</taxon>
    </lineage>
</organism>
<dbReference type="PROSITE" id="PS51747">
    <property type="entry name" value="CYT_DCMP_DEAMINASES_2"/>
    <property type="match status" value="1"/>
</dbReference>
<dbReference type="EC" id="3.5.4.26" evidence="14"/>
<feature type="binding site" evidence="16">
    <location>
        <position position="214"/>
    </location>
    <ligand>
        <name>NADP(+)</name>
        <dbReference type="ChEBI" id="CHEBI:58349"/>
    </ligand>
</feature>
<comment type="similarity">
    <text evidence="5 14">In the C-terminal section; belongs to the HTP reductase family.</text>
</comment>
<evidence type="ECO:0000256" key="15">
    <source>
        <dbReference type="PIRSR" id="PIRSR006769-1"/>
    </source>
</evidence>
<feature type="binding site" evidence="17">
    <location>
        <position position="90"/>
    </location>
    <ligand>
        <name>Zn(2+)</name>
        <dbReference type="ChEBI" id="CHEBI:29105"/>
        <note>catalytic</note>
    </ligand>
</feature>
<keyword evidence="11" id="KW-0511">Multifunctional enzyme</keyword>
<keyword evidence="7 14" id="KW-0479">Metal-binding</keyword>